<dbReference type="InParanoid" id="A0A6P8YT92"/>
<dbReference type="OrthoDB" id="10043417at2759"/>
<feature type="signal peptide" evidence="1">
    <location>
        <begin position="1"/>
        <end position="21"/>
    </location>
</feature>
<sequence length="202" mass="21997">MARATAVLLAAASWLACGVLGAEPEWQNWESDVTESMGIGPSLTGYRQVSLRCAADHMEVHIEMEEDFDGVLYTRGAFYSQEKPCFLDAEGGRNFTLRLPFAKCKTRNDDNVYSNTIVVQYDDELIMPGDAAFKLECNFRKPKDFTVSAGLAGEPASSRISLEDADPAAQAKSKEAIVTATSDSSKVIFTPDSAKAPPKDEL</sequence>
<dbReference type="PANTHER" id="PTHR46560">
    <property type="entry name" value="CYPHER, ISOFORM B"/>
    <property type="match status" value="1"/>
</dbReference>
<gene>
    <name evidence="4" type="primary">LOC117644954</name>
</gene>
<dbReference type="PROSITE" id="PS51034">
    <property type="entry name" value="ZP_2"/>
    <property type="match status" value="1"/>
</dbReference>
<keyword evidence="3" id="KW-1185">Reference proteome</keyword>
<dbReference type="PROSITE" id="PS51257">
    <property type="entry name" value="PROKAR_LIPOPROTEIN"/>
    <property type="match status" value="1"/>
</dbReference>
<dbReference type="InterPro" id="IPR001507">
    <property type="entry name" value="ZP_dom"/>
</dbReference>
<reference evidence="4" key="1">
    <citation type="submission" date="2025-08" db="UniProtKB">
        <authorList>
            <consortium name="RefSeq"/>
        </authorList>
    </citation>
    <scope>IDENTIFICATION</scope>
    <source>
        <tissue evidence="4">Total insect</tissue>
    </source>
</reference>
<dbReference type="KEGG" id="tpal:117644954"/>
<feature type="chain" id="PRO_5027753944" evidence="1">
    <location>
        <begin position="22"/>
        <end position="202"/>
    </location>
</feature>
<feature type="domain" description="ZP" evidence="2">
    <location>
        <begin position="52"/>
        <end position="202"/>
    </location>
</feature>
<evidence type="ECO:0000313" key="4">
    <source>
        <dbReference type="RefSeq" id="XP_034240675.1"/>
    </source>
</evidence>
<name>A0A6P8YT92_THRPL</name>
<dbReference type="AlphaFoldDB" id="A0A6P8YT92"/>
<protein>
    <submittedName>
        <fullName evidence="4">Uncharacterized protein LOC117644954</fullName>
    </submittedName>
</protein>
<dbReference type="PANTHER" id="PTHR46560:SF7">
    <property type="entry name" value="RE59626P"/>
    <property type="match status" value="1"/>
</dbReference>
<dbReference type="Pfam" id="PF25057">
    <property type="entry name" value="CUT_N"/>
    <property type="match status" value="1"/>
</dbReference>
<organism evidence="4">
    <name type="scientific">Thrips palmi</name>
    <name type="common">Melon thrips</name>
    <dbReference type="NCBI Taxonomy" id="161013"/>
    <lineage>
        <taxon>Eukaryota</taxon>
        <taxon>Metazoa</taxon>
        <taxon>Ecdysozoa</taxon>
        <taxon>Arthropoda</taxon>
        <taxon>Hexapoda</taxon>
        <taxon>Insecta</taxon>
        <taxon>Pterygota</taxon>
        <taxon>Neoptera</taxon>
        <taxon>Paraneoptera</taxon>
        <taxon>Thysanoptera</taxon>
        <taxon>Terebrantia</taxon>
        <taxon>Thripoidea</taxon>
        <taxon>Thripidae</taxon>
        <taxon>Thrips</taxon>
    </lineage>
</organism>
<keyword evidence="1" id="KW-0732">Signal</keyword>
<dbReference type="RefSeq" id="XP_034240675.1">
    <property type="nucleotide sequence ID" value="XM_034384784.1"/>
</dbReference>
<accession>A0A6P8YT92</accession>
<proteinExistence type="predicted"/>
<dbReference type="InterPro" id="IPR056953">
    <property type="entry name" value="CUT_N"/>
</dbReference>
<evidence type="ECO:0000259" key="2">
    <source>
        <dbReference type="PROSITE" id="PS51034"/>
    </source>
</evidence>
<dbReference type="GeneID" id="117644954"/>
<dbReference type="Proteomes" id="UP000515158">
    <property type="component" value="Unplaced"/>
</dbReference>
<evidence type="ECO:0000256" key="1">
    <source>
        <dbReference type="SAM" id="SignalP"/>
    </source>
</evidence>
<evidence type="ECO:0000313" key="3">
    <source>
        <dbReference type="Proteomes" id="UP000515158"/>
    </source>
</evidence>